<protein>
    <submittedName>
        <fullName evidence="3">Uncharacterized protein</fullName>
    </submittedName>
</protein>
<dbReference type="OrthoDB" id="2454818at2"/>
<dbReference type="EMBL" id="MWSK01000003">
    <property type="protein sequence ID" value="OXS78415.1"/>
    <property type="molecule type" value="Genomic_DNA"/>
</dbReference>
<keyword evidence="1" id="KW-0812">Transmembrane</keyword>
<keyword evidence="1" id="KW-1133">Transmembrane helix</keyword>
<proteinExistence type="predicted"/>
<evidence type="ECO:0000313" key="5">
    <source>
        <dbReference type="Proteomes" id="UP000215545"/>
    </source>
</evidence>
<evidence type="ECO:0000256" key="1">
    <source>
        <dbReference type="SAM" id="Phobius"/>
    </source>
</evidence>
<dbReference type="Proteomes" id="UP000215545">
    <property type="component" value="Unassembled WGS sequence"/>
</dbReference>
<name>A0A1N6U1T8_9BACI</name>
<evidence type="ECO:0000313" key="4">
    <source>
        <dbReference type="Proteomes" id="UP000186385"/>
    </source>
</evidence>
<dbReference type="AlphaFoldDB" id="A0A1N6U1T8"/>
<dbReference type="RefSeq" id="WP_045851504.1">
    <property type="nucleotide sequence ID" value="NZ_FTLX01000003.1"/>
</dbReference>
<dbReference type="Proteomes" id="UP000186385">
    <property type="component" value="Unassembled WGS sequence"/>
</dbReference>
<keyword evidence="5" id="KW-1185">Reference proteome</keyword>
<reference evidence="5" key="2">
    <citation type="submission" date="2017-03" db="EMBL/GenBank/DDBJ databases">
        <title>Bacillus sp. V-88(T) DSM27956, whole genome shotgun sequencing project.</title>
        <authorList>
            <person name="Dastager S.G."/>
            <person name="Neurgaonkar P.S."/>
            <person name="Dharne M.S."/>
        </authorList>
    </citation>
    <scope>NUCLEOTIDE SEQUENCE [LARGE SCALE GENOMIC DNA]</scope>
    <source>
        <strain evidence="5">DSM 25145</strain>
    </source>
</reference>
<sequence>MMMWITVAAVILIGGAVWTAAIMKRSGAYGQRDGDNSGPVQHHPYALNPIIWVYVAAFVVFLGVIAVVWMSGR</sequence>
<accession>A0A1N6U1T8</accession>
<feature type="transmembrane region" description="Helical" evidence="1">
    <location>
        <begin position="51"/>
        <end position="70"/>
    </location>
</feature>
<keyword evidence="1" id="KW-0472">Membrane</keyword>
<organism evidence="3 4">
    <name type="scientific">Domibacillus enclensis</name>
    <dbReference type="NCBI Taxonomy" id="1017273"/>
    <lineage>
        <taxon>Bacteria</taxon>
        <taxon>Bacillati</taxon>
        <taxon>Bacillota</taxon>
        <taxon>Bacilli</taxon>
        <taxon>Bacillales</taxon>
        <taxon>Bacillaceae</taxon>
        <taxon>Domibacillus</taxon>
    </lineage>
</organism>
<reference evidence="3 4" key="1">
    <citation type="submission" date="2017-01" db="EMBL/GenBank/DDBJ databases">
        <authorList>
            <person name="Mah S.A."/>
            <person name="Swanson W.J."/>
            <person name="Moy G.W."/>
            <person name="Vacquier V.D."/>
        </authorList>
    </citation>
    <scope>NUCLEOTIDE SEQUENCE [LARGE SCALE GENOMIC DNA]</scope>
    <source>
        <strain evidence="3 4">NIO-1016</strain>
    </source>
</reference>
<evidence type="ECO:0000313" key="3">
    <source>
        <dbReference type="EMBL" id="SIQ59564.1"/>
    </source>
</evidence>
<dbReference type="STRING" id="1017273.SAMN05443094_103140"/>
<gene>
    <name evidence="2" type="ORF">B1B05_07320</name>
    <name evidence="3" type="ORF">SAMN05443094_103140</name>
</gene>
<dbReference type="EMBL" id="FTLX01000003">
    <property type="protein sequence ID" value="SIQ59564.1"/>
    <property type="molecule type" value="Genomic_DNA"/>
</dbReference>
<reference evidence="2" key="3">
    <citation type="submission" date="2017-03" db="EMBL/GenBank/DDBJ databases">
        <authorList>
            <person name="Dastager S.G."/>
            <person name="Neurgaonkar P.S."/>
            <person name="Dharne M.S."/>
        </authorList>
    </citation>
    <scope>NUCLEOTIDE SEQUENCE</scope>
    <source>
        <strain evidence="2">DSM 25145</strain>
    </source>
</reference>
<evidence type="ECO:0000313" key="2">
    <source>
        <dbReference type="EMBL" id="OXS78415.1"/>
    </source>
</evidence>